<evidence type="ECO:0000313" key="3">
    <source>
        <dbReference type="Proteomes" id="UP000075901"/>
    </source>
</evidence>
<feature type="compositionally biased region" description="Polar residues" evidence="1">
    <location>
        <begin position="103"/>
        <end position="121"/>
    </location>
</feature>
<dbReference type="VEuPathDB" id="VectorBase:AMAM013886"/>
<reference evidence="3" key="1">
    <citation type="submission" date="2013-09" db="EMBL/GenBank/DDBJ databases">
        <title>The Genome Sequence of Anopheles maculatus species B.</title>
        <authorList>
            <consortium name="The Broad Institute Genomics Platform"/>
            <person name="Neafsey D.E."/>
            <person name="Besansky N."/>
            <person name="Howell P."/>
            <person name="Walton C."/>
            <person name="Young S.K."/>
            <person name="Zeng Q."/>
            <person name="Gargeya S."/>
            <person name="Fitzgerald M."/>
            <person name="Haas B."/>
            <person name="Abouelleil A."/>
            <person name="Allen A.W."/>
            <person name="Alvarado L."/>
            <person name="Arachchi H.M."/>
            <person name="Berlin A.M."/>
            <person name="Chapman S.B."/>
            <person name="Gainer-Dewar J."/>
            <person name="Goldberg J."/>
            <person name="Griggs A."/>
            <person name="Gujja S."/>
            <person name="Hansen M."/>
            <person name="Howarth C."/>
            <person name="Imamovic A."/>
            <person name="Ireland A."/>
            <person name="Larimer J."/>
            <person name="McCowan C."/>
            <person name="Murphy C."/>
            <person name="Pearson M."/>
            <person name="Poon T.W."/>
            <person name="Priest M."/>
            <person name="Roberts A."/>
            <person name="Saif S."/>
            <person name="Shea T."/>
            <person name="Sisk P."/>
            <person name="Sykes S."/>
            <person name="Wortman J."/>
            <person name="Nusbaum C."/>
            <person name="Birren B."/>
        </authorList>
    </citation>
    <scope>NUCLEOTIDE SEQUENCE [LARGE SCALE GENOMIC DNA]</scope>
    <source>
        <strain evidence="3">maculatus3</strain>
    </source>
</reference>
<feature type="compositionally biased region" description="Polar residues" evidence="1">
    <location>
        <begin position="167"/>
        <end position="189"/>
    </location>
</feature>
<feature type="region of interest" description="Disordered" evidence="1">
    <location>
        <begin position="411"/>
        <end position="452"/>
    </location>
</feature>
<accession>A0A182SUU8</accession>
<feature type="compositionally biased region" description="Basic and acidic residues" evidence="1">
    <location>
        <begin position="439"/>
        <end position="450"/>
    </location>
</feature>
<dbReference type="Proteomes" id="UP000075901">
    <property type="component" value="Unassembled WGS sequence"/>
</dbReference>
<name>A0A182SUU8_9DIPT</name>
<feature type="region of interest" description="Disordered" evidence="1">
    <location>
        <begin position="95"/>
        <end position="189"/>
    </location>
</feature>
<proteinExistence type="predicted"/>
<evidence type="ECO:0000313" key="2">
    <source>
        <dbReference type="EnsemblMetazoa" id="AMAM013886-PA"/>
    </source>
</evidence>
<sequence>MSRRGSGSPSLRRRFENSDSESSDEEDTVTATVQHNLTKSEPGMSGRSESKNDVDNSPDDSGGSSRNGEADGSFVGKIRSNFSSMLNILLPVVRQPKQDDSESSALQHTEQHPDVQSQAQLSVDVRKRPYSPNVVADSDDVGSSYNPTYEMITKRPRLRETAETKPVKSTRSSSNTFRTLSAPSPSNVNRRLSGFLGNSVYRKRMQQLRSGYTHKTLFGSSQLKSTNSVSDTDASSRRPSFNSSAAKISKSLSTGWIPPEFGGSSFYEGLTRFGGASSARTLATHGPPRPTVTVLMKKSHPTTAKAPYPMPGALHETKMEKNALPMSYPAQRILEIMDEFAAKSPASKRELVVQSNKNLRTPSTLQMLNIIRMNEKEHVSEEKIQAPKRTVPPPTVPLMEYTLPLHVDMSTTTTTSSPIGKQESTKSAGGKQITKKTRLHADPIQERDETTVEPIQLPNLKLPPLIEGLPKFDFTVPMKGPLLPVDKDEGMKNGTKSVNDEKEK</sequence>
<feature type="compositionally biased region" description="Low complexity" evidence="1">
    <location>
        <begin position="1"/>
        <end position="10"/>
    </location>
</feature>
<evidence type="ECO:0000256" key="1">
    <source>
        <dbReference type="SAM" id="MobiDB-lite"/>
    </source>
</evidence>
<feature type="region of interest" description="Disordered" evidence="1">
    <location>
        <begin position="1"/>
        <end position="72"/>
    </location>
</feature>
<organism evidence="2 3">
    <name type="scientific">Anopheles maculatus</name>
    <dbReference type="NCBI Taxonomy" id="74869"/>
    <lineage>
        <taxon>Eukaryota</taxon>
        <taxon>Metazoa</taxon>
        <taxon>Ecdysozoa</taxon>
        <taxon>Arthropoda</taxon>
        <taxon>Hexapoda</taxon>
        <taxon>Insecta</taxon>
        <taxon>Pterygota</taxon>
        <taxon>Neoptera</taxon>
        <taxon>Endopterygota</taxon>
        <taxon>Diptera</taxon>
        <taxon>Nematocera</taxon>
        <taxon>Culicoidea</taxon>
        <taxon>Culicidae</taxon>
        <taxon>Anophelinae</taxon>
        <taxon>Anopheles</taxon>
        <taxon>Anopheles maculatus group</taxon>
    </lineage>
</organism>
<feature type="compositionally biased region" description="Acidic residues" evidence="1">
    <location>
        <begin position="18"/>
        <end position="28"/>
    </location>
</feature>
<dbReference type="AlphaFoldDB" id="A0A182SUU8"/>
<reference evidence="2" key="2">
    <citation type="submission" date="2020-05" db="UniProtKB">
        <authorList>
            <consortium name="EnsemblMetazoa"/>
        </authorList>
    </citation>
    <scope>IDENTIFICATION</scope>
    <source>
        <strain evidence="2">maculatus3</strain>
    </source>
</reference>
<feature type="region of interest" description="Disordered" evidence="1">
    <location>
        <begin position="481"/>
        <end position="504"/>
    </location>
</feature>
<feature type="region of interest" description="Disordered" evidence="1">
    <location>
        <begin position="223"/>
        <end position="245"/>
    </location>
</feature>
<dbReference type="EnsemblMetazoa" id="AMAM013886-RA">
    <property type="protein sequence ID" value="AMAM013886-PA"/>
    <property type="gene ID" value="AMAM013886"/>
</dbReference>
<keyword evidence="3" id="KW-1185">Reference proteome</keyword>
<feature type="compositionally biased region" description="Polar residues" evidence="1">
    <location>
        <begin position="29"/>
        <end position="39"/>
    </location>
</feature>
<protein>
    <submittedName>
        <fullName evidence="2">Uncharacterized protein</fullName>
    </submittedName>
</protein>